<feature type="domain" description="Reverse transcriptase" evidence="1">
    <location>
        <begin position="100"/>
        <end position="337"/>
    </location>
</feature>
<protein>
    <submittedName>
        <fullName evidence="2">RNA-directed DNA polymerase</fullName>
    </submittedName>
</protein>
<dbReference type="Pfam" id="PF13655">
    <property type="entry name" value="RVT_N"/>
    <property type="match status" value="1"/>
</dbReference>
<dbReference type="PANTHER" id="PTHR34047:SF10">
    <property type="entry name" value="GROUP II INTRON-ASSOCIATED OPEN READING FRAME"/>
    <property type="match status" value="1"/>
</dbReference>
<dbReference type="InterPro" id="IPR043502">
    <property type="entry name" value="DNA/RNA_pol_sf"/>
</dbReference>
<dbReference type="Pfam" id="PF08388">
    <property type="entry name" value="GIIM"/>
    <property type="match status" value="1"/>
</dbReference>
<dbReference type="Gene3D" id="1.10.30.50">
    <property type="match status" value="1"/>
</dbReference>
<dbReference type="InterPro" id="IPR030931">
    <property type="entry name" value="Group_II_RT_mat"/>
</dbReference>
<dbReference type="Pfam" id="PF01844">
    <property type="entry name" value="HNH"/>
    <property type="match status" value="1"/>
</dbReference>
<reference evidence="2 3" key="1">
    <citation type="submission" date="2016-10" db="EMBL/GenBank/DDBJ databases">
        <authorList>
            <person name="de Groot N.N."/>
        </authorList>
    </citation>
    <scope>NUCLEOTIDE SEQUENCE [LARGE SCALE GENOMIC DNA]</scope>
    <source>
        <strain evidence="2 3">DSM 18346</strain>
    </source>
</reference>
<dbReference type="NCBIfam" id="TIGR04416">
    <property type="entry name" value="group_II_RT_mat"/>
    <property type="match status" value="1"/>
</dbReference>
<gene>
    <name evidence="2" type="ORF">SAMN05660472_00936</name>
</gene>
<dbReference type="STRING" id="393762.SAMN05660472_00936"/>
<proteinExistence type="predicted"/>
<dbReference type="GO" id="GO:0003676">
    <property type="term" value="F:nucleic acid binding"/>
    <property type="evidence" value="ECO:0007669"/>
    <property type="project" value="InterPro"/>
</dbReference>
<organism evidence="2 3">
    <name type="scientific">Natronincola ferrireducens</name>
    <dbReference type="NCBI Taxonomy" id="393762"/>
    <lineage>
        <taxon>Bacteria</taxon>
        <taxon>Bacillati</taxon>
        <taxon>Bacillota</taxon>
        <taxon>Clostridia</taxon>
        <taxon>Peptostreptococcales</taxon>
        <taxon>Natronincolaceae</taxon>
        <taxon>Natronincola</taxon>
    </lineage>
</organism>
<dbReference type="InterPro" id="IPR051083">
    <property type="entry name" value="GrpII_Intron_Splice-Mob/Def"/>
</dbReference>
<dbReference type="Pfam" id="PF00078">
    <property type="entry name" value="RVT_1"/>
    <property type="match status" value="1"/>
</dbReference>
<dbReference type="EMBL" id="FNFP01000001">
    <property type="protein sequence ID" value="SDK17374.1"/>
    <property type="molecule type" value="Genomic_DNA"/>
</dbReference>
<dbReference type="SMART" id="SM00507">
    <property type="entry name" value="HNHc"/>
    <property type="match status" value="1"/>
</dbReference>
<dbReference type="InterPro" id="IPR025960">
    <property type="entry name" value="RVT_N"/>
</dbReference>
<name>A0A1G8ZRZ4_9FIRM</name>
<evidence type="ECO:0000313" key="3">
    <source>
        <dbReference type="Proteomes" id="UP000198718"/>
    </source>
</evidence>
<dbReference type="InterPro" id="IPR002711">
    <property type="entry name" value="HNH"/>
</dbReference>
<keyword evidence="2" id="KW-0808">Transferase</keyword>
<dbReference type="PROSITE" id="PS50878">
    <property type="entry name" value="RT_POL"/>
    <property type="match status" value="1"/>
</dbReference>
<evidence type="ECO:0000313" key="2">
    <source>
        <dbReference type="EMBL" id="SDK17374.1"/>
    </source>
</evidence>
<dbReference type="PANTHER" id="PTHR34047">
    <property type="entry name" value="NUCLEAR INTRON MATURASE 1, MITOCHONDRIAL-RELATED"/>
    <property type="match status" value="1"/>
</dbReference>
<dbReference type="GO" id="GO:0003964">
    <property type="term" value="F:RNA-directed DNA polymerase activity"/>
    <property type="evidence" value="ECO:0007669"/>
    <property type="project" value="UniProtKB-KW"/>
</dbReference>
<dbReference type="Proteomes" id="UP000198718">
    <property type="component" value="Unassembled WGS sequence"/>
</dbReference>
<dbReference type="InterPro" id="IPR013597">
    <property type="entry name" value="Mat_intron_G2"/>
</dbReference>
<dbReference type="AlphaFoldDB" id="A0A1G8ZRZ4"/>
<dbReference type="InterPro" id="IPR003615">
    <property type="entry name" value="HNH_nuc"/>
</dbReference>
<dbReference type="CDD" id="cd01651">
    <property type="entry name" value="RT_G2_intron"/>
    <property type="match status" value="1"/>
</dbReference>
<keyword evidence="2" id="KW-0695">RNA-directed DNA polymerase</keyword>
<dbReference type="SUPFAM" id="SSF56672">
    <property type="entry name" value="DNA/RNA polymerases"/>
    <property type="match status" value="1"/>
</dbReference>
<evidence type="ECO:0000259" key="1">
    <source>
        <dbReference type="PROSITE" id="PS50878"/>
    </source>
</evidence>
<dbReference type="GO" id="GO:0004519">
    <property type="term" value="F:endonuclease activity"/>
    <property type="evidence" value="ECO:0007669"/>
    <property type="project" value="InterPro"/>
</dbReference>
<dbReference type="CDD" id="cd00085">
    <property type="entry name" value="HNHc"/>
    <property type="match status" value="1"/>
</dbReference>
<accession>A0A1G8ZRZ4</accession>
<dbReference type="RefSeq" id="WP_090550944.1">
    <property type="nucleotide sequence ID" value="NZ_FNFP01000001.1"/>
</dbReference>
<keyword evidence="2" id="KW-0548">Nucleotidyltransferase</keyword>
<dbReference type="OrthoDB" id="9793236at2"/>
<dbReference type="InterPro" id="IPR000477">
    <property type="entry name" value="RT_dom"/>
</dbReference>
<keyword evidence="3" id="KW-1185">Reference proteome</keyword>
<sequence length="606" mass="71068">MKTIKKFNTSAVSPHIESFEMINWKKINKYVKKLRQRIFRAEQLGQKRKVRKLQRLMIKSKANLLLSIKKVTQINKGKKTAGVDGINALTSKDRLALYNLLKEYNVKYIRPRPAKRIYIPKKNGKMRPLGIPIIKDRIFQNVVKNALEPQWEARFESSSYGFRPKRSTRDAICNLFSKLSARSRKQWVFEGDFKGCFDNLNHQYIMDCLEGFPAKDTIYKWLKAGYVDNNSFNDTTTGTPQGSIVSPLLANIALHGMEKELGVKYYRDREYYKVSRNSVGIVRFADDFVIVCKTKEEAATMYGKLEPYLEKRGLTLAEDKTKITHISEGFDFLGFNLRKYKTNSGMKLLIKPSKASVKKARETIKGLFKQLRGRPVSDLITKLNPITRGIGNYWSSQVAKKIYSNMDRYIWIKVRKHLKTLHSNKSFKWIYKKYFKPDYTGVSKSQWILTDPHNHKTQLFKMSYIPIRRHVMVRYKNSPDDAGLKEYFEERDRKEFIRDNVLSRRKLAKRSNYKCRICRESLVGEESLKINQIVTFKLGGDERYDNLELLHKSCHEQHQKLLENYGGGKNLPKVMEFFKCKQVEPNSQEGYKLMKEAFKKFKYQLV</sequence>
<dbReference type="GO" id="GO:0008270">
    <property type="term" value="F:zinc ion binding"/>
    <property type="evidence" value="ECO:0007669"/>
    <property type="project" value="InterPro"/>
</dbReference>